<sequence length="235" mass="28564">MEKISAIEINKLYLRYLENKELRSLYKVFSKEDKESNALSYSEKIIFRKCYKLYKQYLQKKGANITFRLFLESQEKIDEAEEIFRTYFFTNGYNTQLISAIKKVKDLLQTDLSAKKYWIDYTVSNLRKDRLEEQLVKVLWYVIPEKKGINVHWSEEIIGVSLHELTYIEDFSHICKFLSIGDFRDAHEVQLKIIRLNLDKKFRSKKIEYYKLEEEYTRLQAELKKYYDLALFYYF</sequence>
<dbReference type="Proteomes" id="UP000075193">
    <property type="component" value="Unassembled WGS sequence"/>
</dbReference>
<evidence type="ECO:0000313" key="5">
    <source>
        <dbReference type="Proteomes" id="UP000072083"/>
    </source>
</evidence>
<evidence type="ECO:0000313" key="2">
    <source>
        <dbReference type="EMBL" id="CYW07262.1"/>
    </source>
</evidence>
<proteinExistence type="predicted"/>
<dbReference type="EMBL" id="FIIC01000026">
    <property type="protein sequence ID" value="CYW07262.1"/>
    <property type="molecule type" value="Genomic_DNA"/>
</dbReference>
<evidence type="ECO:0000313" key="4">
    <source>
        <dbReference type="Proteomes" id="UP000071962"/>
    </source>
</evidence>
<evidence type="ECO:0000313" key="3">
    <source>
        <dbReference type="EMBL" id="CYW88177.1"/>
    </source>
</evidence>
<accession>A0A116R9F9</accession>
<protein>
    <submittedName>
        <fullName evidence="3">Uncharacterized protein</fullName>
    </submittedName>
</protein>
<dbReference type="Proteomes" id="UP000071962">
    <property type="component" value="Unassembled WGS sequence"/>
</dbReference>
<evidence type="ECO:0000313" key="6">
    <source>
        <dbReference type="Proteomes" id="UP000075193"/>
    </source>
</evidence>
<dbReference type="RefSeq" id="WP_024384299.1">
    <property type="nucleotide sequence ID" value="NZ_CEDF01000032.1"/>
</dbReference>
<dbReference type="AlphaFoldDB" id="A0A116R9F9"/>
<dbReference type="EMBL" id="FIKT01000007">
    <property type="protein sequence ID" value="CYW88177.1"/>
    <property type="molecule type" value="Genomic_DNA"/>
</dbReference>
<dbReference type="Proteomes" id="UP000072083">
    <property type="component" value="Unassembled WGS sequence"/>
</dbReference>
<organism evidence="3 4">
    <name type="scientific">Streptococcus suis</name>
    <dbReference type="NCBI Taxonomy" id="1307"/>
    <lineage>
        <taxon>Bacteria</taxon>
        <taxon>Bacillati</taxon>
        <taxon>Bacillota</taxon>
        <taxon>Bacilli</taxon>
        <taxon>Lactobacillales</taxon>
        <taxon>Streptococcaceae</taxon>
        <taxon>Streptococcus</taxon>
    </lineage>
</organism>
<reference evidence="4 5" key="1">
    <citation type="submission" date="2016-02" db="EMBL/GenBank/DDBJ databases">
        <authorList>
            <consortium name="Pathogen Informatics"/>
        </authorList>
    </citation>
    <scope>NUCLEOTIDE SEQUENCE [LARGE SCALE GENOMIC DNA]</scope>
    <source>
        <strain evidence="1 5">LSS44</strain>
        <strain evidence="2 6">LSS79</strain>
        <strain evidence="3 4">SS1062</strain>
    </source>
</reference>
<dbReference type="EMBL" id="FIGZ01000016">
    <property type="protein sequence ID" value="CYV06665.1"/>
    <property type="molecule type" value="Genomic_DNA"/>
</dbReference>
<evidence type="ECO:0000313" key="1">
    <source>
        <dbReference type="EMBL" id="CYV06665.1"/>
    </source>
</evidence>
<name>A0A116R9F9_STRSU</name>
<gene>
    <name evidence="1" type="ORF">ERS132406_01541</name>
    <name evidence="2" type="ORF">ERS132441_01738</name>
    <name evidence="3" type="ORF">ERS132551_00734</name>
</gene>